<keyword evidence="3" id="KW-1185">Reference proteome</keyword>
<evidence type="ECO:0000313" key="3">
    <source>
        <dbReference type="Proteomes" id="UP000494330"/>
    </source>
</evidence>
<feature type="region of interest" description="Disordered" evidence="1">
    <location>
        <begin position="237"/>
        <end position="271"/>
    </location>
</feature>
<sequence length="448" mass="50128">MKAHPRRPIARPRALQFDEAVERGAVVVDLFDQPLAGDQQGRFVARIAECDAVERGAQPVARVAEQRVRAPGAAGAFAQRVGRGLPRGRELRLQRRDRTRAGAVGRQRRHAARERAEQRCHPVPHGGRALREILRFGLAEREQIVDAIDAGEQRVPLVVGGRRREAVALRGDDARDVGRDARHQRLEFRVHVARAEQHRHEAQAQHADRDRRAASDHVFEGQFGMQHRAVGREADRVAGHHGARRAEVPQQRHARDAHAEPEGETEDEQQRLLREAGHQHERDDHPGDRADHAPDALADHGALHRIDHEQHRRRRRVRRFQFEQVRDAERERGGDDRARDIRAARREDVDARDQRRGRAIQAAGRRRDGARLIGCFMHCARSVRKDEASLRSSHACGTVTSLHSTSVRDACVTHAPDAAPAARCTARARPAAATGARGRSGSADARPA</sequence>
<evidence type="ECO:0000256" key="1">
    <source>
        <dbReference type="SAM" id="MobiDB-lite"/>
    </source>
</evidence>
<protein>
    <submittedName>
        <fullName evidence="2">Uncharacterized protein</fullName>
    </submittedName>
</protein>
<evidence type="ECO:0000313" key="2">
    <source>
        <dbReference type="EMBL" id="VWC28995.1"/>
    </source>
</evidence>
<organism evidence="2 3">
    <name type="scientific">Burkholderia paludis</name>
    <dbReference type="NCBI Taxonomy" id="1506587"/>
    <lineage>
        <taxon>Bacteria</taxon>
        <taxon>Pseudomonadati</taxon>
        <taxon>Pseudomonadota</taxon>
        <taxon>Betaproteobacteria</taxon>
        <taxon>Burkholderiales</taxon>
        <taxon>Burkholderiaceae</taxon>
        <taxon>Burkholderia</taxon>
        <taxon>Burkholderia cepacia complex</taxon>
    </lineage>
</organism>
<proteinExistence type="predicted"/>
<dbReference type="Proteomes" id="UP000494330">
    <property type="component" value="Unassembled WGS sequence"/>
</dbReference>
<gene>
    <name evidence="2" type="ORF">BPA30113_06174</name>
</gene>
<dbReference type="EMBL" id="CABVQD010000031">
    <property type="protein sequence ID" value="VWC28995.1"/>
    <property type="molecule type" value="Genomic_DNA"/>
</dbReference>
<feature type="region of interest" description="Disordered" evidence="1">
    <location>
        <begin position="428"/>
        <end position="448"/>
    </location>
</feature>
<dbReference type="AlphaFoldDB" id="A0A6P2R269"/>
<feature type="region of interest" description="Disordered" evidence="1">
    <location>
        <begin position="276"/>
        <end position="295"/>
    </location>
</feature>
<accession>A0A6P2R269</accession>
<reference evidence="2 3" key="1">
    <citation type="submission" date="2019-09" db="EMBL/GenBank/DDBJ databases">
        <authorList>
            <person name="Depoorter E."/>
        </authorList>
    </citation>
    <scope>NUCLEOTIDE SEQUENCE [LARGE SCALE GENOMIC DNA]</scope>
    <source>
        <strain evidence="2">LMG 30113</strain>
    </source>
</reference>
<name>A0A6P2R269_9BURK</name>